<reference evidence="2" key="1">
    <citation type="submission" date="2018-12" db="EMBL/GenBank/DDBJ databases">
        <title>Tengunoibacter tsumagoiensis gen. nov., sp. nov., Dictyobacter kobayashii sp. nov., D. alpinus sp. nov., and D. joshuensis sp. nov. and description of Dictyobacteraceae fam. nov. within the order Ktedonobacterales isolated from Tengu-no-mugimeshi.</title>
        <authorList>
            <person name="Wang C.M."/>
            <person name="Zheng Y."/>
            <person name="Sakai Y."/>
            <person name="Toyoda A."/>
            <person name="Minakuchi Y."/>
            <person name="Abe K."/>
            <person name="Yokota A."/>
            <person name="Yabe S."/>
        </authorList>
    </citation>
    <scope>NUCLEOTIDE SEQUENCE [LARGE SCALE GENOMIC DNA]</scope>
    <source>
        <strain evidence="2">Uno3</strain>
    </source>
</reference>
<dbReference type="InterPro" id="IPR004378">
    <property type="entry name" value="F420H2_quin_Rdtase"/>
</dbReference>
<protein>
    <recommendedName>
        <fullName evidence="3">Nitroreductase</fullName>
    </recommendedName>
</protein>
<dbReference type="RefSeq" id="WP_126579861.1">
    <property type="nucleotide sequence ID" value="NZ_BIFR01000001.1"/>
</dbReference>
<dbReference type="EMBL" id="BIFR01000001">
    <property type="protein sequence ID" value="GCE12224.1"/>
    <property type="molecule type" value="Genomic_DNA"/>
</dbReference>
<dbReference type="Proteomes" id="UP000287352">
    <property type="component" value="Unassembled WGS sequence"/>
</dbReference>
<proteinExistence type="predicted"/>
<dbReference type="OrthoDB" id="3292498at2"/>
<name>A0A401ZZD9_9CHLR</name>
<dbReference type="Pfam" id="PF04075">
    <property type="entry name" value="F420H2_quin_red"/>
    <property type="match status" value="1"/>
</dbReference>
<dbReference type="Gene3D" id="2.30.110.10">
    <property type="entry name" value="Electron Transport, Fmn-binding Protein, Chain A"/>
    <property type="match status" value="1"/>
</dbReference>
<comment type="caution">
    <text evidence="1">The sequence shown here is derived from an EMBL/GenBank/DDBJ whole genome shotgun (WGS) entry which is preliminary data.</text>
</comment>
<dbReference type="InterPro" id="IPR012349">
    <property type="entry name" value="Split_barrel_FMN-bd"/>
</dbReference>
<organism evidence="1 2">
    <name type="scientific">Tengunoibacter tsumagoiensis</name>
    <dbReference type="NCBI Taxonomy" id="2014871"/>
    <lineage>
        <taxon>Bacteria</taxon>
        <taxon>Bacillati</taxon>
        <taxon>Chloroflexota</taxon>
        <taxon>Ktedonobacteria</taxon>
        <taxon>Ktedonobacterales</taxon>
        <taxon>Dictyobacteraceae</taxon>
        <taxon>Tengunoibacter</taxon>
    </lineage>
</organism>
<keyword evidence="2" id="KW-1185">Reference proteome</keyword>
<dbReference type="SUPFAM" id="SSF50475">
    <property type="entry name" value="FMN-binding split barrel"/>
    <property type="match status" value="1"/>
</dbReference>
<evidence type="ECO:0000313" key="1">
    <source>
        <dbReference type="EMBL" id="GCE12224.1"/>
    </source>
</evidence>
<accession>A0A401ZZD9</accession>
<dbReference type="AlphaFoldDB" id="A0A401ZZD9"/>
<dbReference type="GO" id="GO:0016491">
    <property type="term" value="F:oxidoreductase activity"/>
    <property type="evidence" value="ECO:0007669"/>
    <property type="project" value="InterPro"/>
</dbReference>
<evidence type="ECO:0008006" key="3">
    <source>
        <dbReference type="Google" id="ProtNLM"/>
    </source>
</evidence>
<evidence type="ECO:0000313" key="2">
    <source>
        <dbReference type="Proteomes" id="UP000287352"/>
    </source>
</evidence>
<gene>
    <name evidence="1" type="ORF">KTT_20830</name>
</gene>
<sequence length="150" mass="16908">MSTETKPRQPAPAMNKVAKFILSSPLHFLFSKHLMLLTFKGRKSGKLFTTPIGYQQQGESVICFTDHHWWKNLVADPEVTLRLRGRVLTGRAETVHGNEETARELAIYIGRSPMLARAFNIEVDAQKQPVPESFQRVAAASTLIRIHLNA</sequence>